<gene>
    <name evidence="2" type="ORF">Golob_003931</name>
</gene>
<organism evidence="2 3">
    <name type="scientific">Gossypium lobatum</name>
    <dbReference type="NCBI Taxonomy" id="34289"/>
    <lineage>
        <taxon>Eukaryota</taxon>
        <taxon>Viridiplantae</taxon>
        <taxon>Streptophyta</taxon>
        <taxon>Embryophyta</taxon>
        <taxon>Tracheophyta</taxon>
        <taxon>Spermatophyta</taxon>
        <taxon>Magnoliopsida</taxon>
        <taxon>eudicotyledons</taxon>
        <taxon>Gunneridae</taxon>
        <taxon>Pentapetalae</taxon>
        <taxon>rosids</taxon>
        <taxon>malvids</taxon>
        <taxon>Malvales</taxon>
        <taxon>Malvaceae</taxon>
        <taxon>Malvoideae</taxon>
        <taxon>Gossypium</taxon>
    </lineage>
</organism>
<comment type="caution">
    <text evidence="2">The sequence shown here is derived from an EMBL/GenBank/DDBJ whole genome shotgun (WGS) entry which is preliminary data.</text>
</comment>
<dbReference type="Proteomes" id="UP000593572">
    <property type="component" value="Unassembled WGS sequence"/>
</dbReference>
<feature type="compositionally biased region" description="Basic and acidic residues" evidence="1">
    <location>
        <begin position="1"/>
        <end position="33"/>
    </location>
</feature>
<sequence length="105" mass="11941">MANKEPLNEDKEESKIDIIDDSGKMIQKGKENGCEEDSVSNSPLKKRSHKSMRDELGRFKSKRKRHKGSNRDNTNESSSQIMREGLLENVSHCKAVAGDQPRQEQ</sequence>
<evidence type="ECO:0000256" key="1">
    <source>
        <dbReference type="SAM" id="MobiDB-lite"/>
    </source>
</evidence>
<proteinExistence type="predicted"/>
<name>A0A7J8N078_9ROSI</name>
<feature type="compositionally biased region" description="Basic residues" evidence="1">
    <location>
        <begin position="59"/>
        <end position="68"/>
    </location>
</feature>
<dbReference type="EMBL" id="JABEZX010000011">
    <property type="protein sequence ID" value="MBA0570252.1"/>
    <property type="molecule type" value="Genomic_DNA"/>
</dbReference>
<dbReference type="AlphaFoldDB" id="A0A7J8N078"/>
<evidence type="ECO:0000313" key="3">
    <source>
        <dbReference type="Proteomes" id="UP000593572"/>
    </source>
</evidence>
<evidence type="ECO:0000313" key="2">
    <source>
        <dbReference type="EMBL" id="MBA0570252.1"/>
    </source>
</evidence>
<reference evidence="2 3" key="1">
    <citation type="journal article" date="2019" name="Genome Biol. Evol.">
        <title>Insights into the evolution of the New World diploid cottons (Gossypium, subgenus Houzingenia) based on genome sequencing.</title>
        <authorList>
            <person name="Grover C.E."/>
            <person name="Arick M.A. 2nd"/>
            <person name="Thrash A."/>
            <person name="Conover J.L."/>
            <person name="Sanders W.S."/>
            <person name="Peterson D.G."/>
            <person name="Frelichowski J.E."/>
            <person name="Scheffler J.A."/>
            <person name="Scheffler B.E."/>
            <person name="Wendel J.F."/>
        </authorList>
    </citation>
    <scope>NUCLEOTIDE SEQUENCE [LARGE SCALE GENOMIC DNA]</scope>
    <source>
        <strain evidence="2">157</strain>
        <tissue evidence="2">Leaf</tissue>
    </source>
</reference>
<accession>A0A7J8N078</accession>
<protein>
    <submittedName>
        <fullName evidence="2">Uncharacterized protein</fullName>
    </submittedName>
</protein>
<feature type="region of interest" description="Disordered" evidence="1">
    <location>
        <begin position="1"/>
        <end position="105"/>
    </location>
</feature>
<keyword evidence="3" id="KW-1185">Reference proteome</keyword>